<evidence type="ECO:0000313" key="2">
    <source>
        <dbReference type="Proteomes" id="UP000324222"/>
    </source>
</evidence>
<accession>A0A5B7FTH3</accession>
<dbReference type="Proteomes" id="UP000324222">
    <property type="component" value="Unassembled WGS sequence"/>
</dbReference>
<evidence type="ECO:0000313" key="1">
    <source>
        <dbReference type="EMBL" id="MPC49832.1"/>
    </source>
</evidence>
<dbReference type="AlphaFoldDB" id="A0A5B7FTH3"/>
<proteinExistence type="predicted"/>
<reference evidence="1 2" key="1">
    <citation type="submission" date="2019-05" db="EMBL/GenBank/DDBJ databases">
        <title>Another draft genome of Portunus trituberculatus and its Hox gene families provides insights of decapod evolution.</title>
        <authorList>
            <person name="Jeong J.-H."/>
            <person name="Song I."/>
            <person name="Kim S."/>
            <person name="Choi T."/>
            <person name="Kim D."/>
            <person name="Ryu S."/>
            <person name="Kim W."/>
        </authorList>
    </citation>
    <scope>NUCLEOTIDE SEQUENCE [LARGE SCALE GENOMIC DNA]</scope>
    <source>
        <tissue evidence="1">Muscle</tissue>
    </source>
</reference>
<keyword evidence="2" id="KW-1185">Reference proteome</keyword>
<dbReference type="EMBL" id="VSRR010009122">
    <property type="protein sequence ID" value="MPC49832.1"/>
    <property type="molecule type" value="Genomic_DNA"/>
</dbReference>
<comment type="caution">
    <text evidence="1">The sequence shown here is derived from an EMBL/GenBank/DDBJ whole genome shotgun (WGS) entry which is preliminary data.</text>
</comment>
<organism evidence="1 2">
    <name type="scientific">Portunus trituberculatus</name>
    <name type="common">Swimming crab</name>
    <name type="synonym">Neptunus trituberculatus</name>
    <dbReference type="NCBI Taxonomy" id="210409"/>
    <lineage>
        <taxon>Eukaryota</taxon>
        <taxon>Metazoa</taxon>
        <taxon>Ecdysozoa</taxon>
        <taxon>Arthropoda</taxon>
        <taxon>Crustacea</taxon>
        <taxon>Multicrustacea</taxon>
        <taxon>Malacostraca</taxon>
        <taxon>Eumalacostraca</taxon>
        <taxon>Eucarida</taxon>
        <taxon>Decapoda</taxon>
        <taxon>Pleocyemata</taxon>
        <taxon>Brachyura</taxon>
        <taxon>Eubrachyura</taxon>
        <taxon>Portunoidea</taxon>
        <taxon>Portunidae</taxon>
        <taxon>Portuninae</taxon>
        <taxon>Portunus</taxon>
    </lineage>
</organism>
<name>A0A5B7FTH3_PORTR</name>
<sequence>MLRAGRNSQYLHDDVVIPTKAAAMDLGVVRAGPRLMQPMQLHWAPRSQGRTVGLYRGERKKKILCSEAAVSKISRTISMKNIDKR</sequence>
<protein>
    <submittedName>
        <fullName evidence="1">Uncharacterized protein</fullName>
    </submittedName>
</protein>
<gene>
    <name evidence="1" type="ORF">E2C01_043647</name>
</gene>